<dbReference type="InterPro" id="IPR050075">
    <property type="entry name" value="LeuD"/>
</dbReference>
<comment type="caution">
    <text evidence="12">The sequence shown here is derived from an EMBL/GenBank/DDBJ whole genome shotgun (WGS) entry which is preliminary data.</text>
</comment>
<name>A0A9X0UC40_9PROT</name>
<dbReference type="AlphaFoldDB" id="A0A9X0UC40"/>
<accession>A0A9X0UC40</accession>
<keyword evidence="13" id="KW-1185">Reference proteome</keyword>
<comment type="catalytic activity">
    <reaction evidence="1 10">
        <text>(2R,3S)-3-isopropylmalate = (2S)-2-isopropylmalate</text>
        <dbReference type="Rhea" id="RHEA:32287"/>
        <dbReference type="ChEBI" id="CHEBI:1178"/>
        <dbReference type="ChEBI" id="CHEBI:35121"/>
        <dbReference type="EC" id="4.2.1.33"/>
    </reaction>
</comment>
<comment type="similarity">
    <text evidence="4 10">Belongs to the LeuD family. LeuD type 1 subfamily.</text>
</comment>
<dbReference type="NCBIfam" id="TIGR00171">
    <property type="entry name" value="leuD"/>
    <property type="match status" value="1"/>
</dbReference>
<keyword evidence="6 10" id="KW-0432">Leucine biosynthesis</keyword>
<evidence type="ECO:0000256" key="10">
    <source>
        <dbReference type="HAMAP-Rule" id="MF_01031"/>
    </source>
</evidence>
<gene>
    <name evidence="10 12" type="primary">leuD</name>
    <name evidence="12" type="ORF">H7965_01695</name>
</gene>
<dbReference type="PANTHER" id="PTHR43345:SF5">
    <property type="entry name" value="3-ISOPROPYLMALATE DEHYDRATASE SMALL SUBUNIT"/>
    <property type="match status" value="1"/>
</dbReference>
<evidence type="ECO:0000313" key="13">
    <source>
        <dbReference type="Proteomes" id="UP000600101"/>
    </source>
</evidence>
<comment type="pathway">
    <text evidence="3 10">Amino-acid biosynthesis; L-leucine biosynthesis; L-leucine from 3-methyl-2-oxobutanoate: step 2/4.</text>
</comment>
<protein>
    <recommendedName>
        <fullName evidence="10">3-isopropylmalate dehydratase small subunit</fullName>
        <ecNumber evidence="10">4.2.1.33</ecNumber>
    </recommendedName>
    <alternativeName>
        <fullName evidence="10">Alpha-IPM isomerase</fullName>
        <shortName evidence="10">IPMI</shortName>
    </alternativeName>
    <alternativeName>
        <fullName evidence="10">Isopropylmalate isomerase</fullName>
    </alternativeName>
</protein>
<dbReference type="GO" id="GO:0003861">
    <property type="term" value="F:3-isopropylmalate dehydratase activity"/>
    <property type="evidence" value="ECO:0007669"/>
    <property type="project" value="UniProtKB-UniRule"/>
</dbReference>
<keyword evidence="9 10" id="KW-0100">Branched-chain amino acid biosynthesis</keyword>
<dbReference type="InterPro" id="IPR000573">
    <property type="entry name" value="AconitaseA/IPMdHydase_ssu_swvl"/>
</dbReference>
<dbReference type="InterPro" id="IPR004431">
    <property type="entry name" value="3-IsopropMal_deHydase_ssu"/>
</dbReference>
<evidence type="ECO:0000313" key="12">
    <source>
        <dbReference type="EMBL" id="MBC4014021.1"/>
    </source>
</evidence>
<evidence type="ECO:0000259" key="11">
    <source>
        <dbReference type="Pfam" id="PF00694"/>
    </source>
</evidence>
<dbReference type="NCBIfam" id="NF002458">
    <property type="entry name" value="PRK01641.1"/>
    <property type="match status" value="1"/>
</dbReference>
<evidence type="ECO:0000256" key="3">
    <source>
        <dbReference type="ARBA" id="ARBA00004729"/>
    </source>
</evidence>
<dbReference type="PANTHER" id="PTHR43345">
    <property type="entry name" value="3-ISOPROPYLMALATE DEHYDRATASE SMALL SUBUNIT 2-RELATED-RELATED"/>
    <property type="match status" value="1"/>
</dbReference>
<organism evidence="12 13">
    <name type="scientific">Siccirubricoccus deserti</name>
    <dbReference type="NCBI Taxonomy" id="2013562"/>
    <lineage>
        <taxon>Bacteria</taxon>
        <taxon>Pseudomonadati</taxon>
        <taxon>Pseudomonadota</taxon>
        <taxon>Alphaproteobacteria</taxon>
        <taxon>Acetobacterales</taxon>
        <taxon>Roseomonadaceae</taxon>
        <taxon>Siccirubricoccus</taxon>
    </lineage>
</organism>
<evidence type="ECO:0000256" key="6">
    <source>
        <dbReference type="ARBA" id="ARBA00022430"/>
    </source>
</evidence>
<dbReference type="CDD" id="cd01577">
    <property type="entry name" value="IPMI_Swivel"/>
    <property type="match status" value="1"/>
</dbReference>
<comment type="function">
    <text evidence="2 10">Catalyzes the isomerization between 2-isopropylmalate and 3-isopropylmalate, via the formation of 2-isopropylmaleate.</text>
</comment>
<dbReference type="Pfam" id="PF00694">
    <property type="entry name" value="Aconitase_C"/>
    <property type="match status" value="1"/>
</dbReference>
<dbReference type="GO" id="GO:0009316">
    <property type="term" value="C:3-isopropylmalate dehydratase complex"/>
    <property type="evidence" value="ECO:0007669"/>
    <property type="project" value="InterPro"/>
</dbReference>
<evidence type="ECO:0000256" key="2">
    <source>
        <dbReference type="ARBA" id="ARBA00002695"/>
    </source>
</evidence>
<dbReference type="Proteomes" id="UP000600101">
    <property type="component" value="Unassembled WGS sequence"/>
</dbReference>
<evidence type="ECO:0000256" key="7">
    <source>
        <dbReference type="ARBA" id="ARBA00022605"/>
    </source>
</evidence>
<dbReference type="EC" id="4.2.1.33" evidence="10"/>
<evidence type="ECO:0000256" key="8">
    <source>
        <dbReference type="ARBA" id="ARBA00023239"/>
    </source>
</evidence>
<dbReference type="Gene3D" id="3.20.19.10">
    <property type="entry name" value="Aconitase, domain 4"/>
    <property type="match status" value="1"/>
</dbReference>
<evidence type="ECO:0000256" key="1">
    <source>
        <dbReference type="ARBA" id="ARBA00000491"/>
    </source>
</evidence>
<dbReference type="SUPFAM" id="SSF52016">
    <property type="entry name" value="LeuD/IlvD-like"/>
    <property type="match status" value="1"/>
</dbReference>
<proteinExistence type="inferred from homology"/>
<evidence type="ECO:0000256" key="9">
    <source>
        <dbReference type="ARBA" id="ARBA00023304"/>
    </source>
</evidence>
<dbReference type="GO" id="GO:0009098">
    <property type="term" value="P:L-leucine biosynthetic process"/>
    <property type="evidence" value="ECO:0007669"/>
    <property type="project" value="UniProtKB-UniRule"/>
</dbReference>
<dbReference type="EMBL" id="JACOMF010000002">
    <property type="protein sequence ID" value="MBC4014021.1"/>
    <property type="molecule type" value="Genomic_DNA"/>
</dbReference>
<evidence type="ECO:0000256" key="5">
    <source>
        <dbReference type="ARBA" id="ARBA00011271"/>
    </source>
</evidence>
<feature type="domain" description="Aconitase A/isopropylmalate dehydratase small subunit swivel" evidence="11">
    <location>
        <begin position="1"/>
        <end position="123"/>
    </location>
</feature>
<dbReference type="InterPro" id="IPR033940">
    <property type="entry name" value="IPMI_Swivel"/>
</dbReference>
<comment type="subunit">
    <text evidence="5 10">Heterodimer of LeuC and LeuD.</text>
</comment>
<keyword evidence="7 10" id="KW-0028">Amino-acid biosynthesis</keyword>
<reference evidence="12" key="1">
    <citation type="submission" date="2020-08" db="EMBL/GenBank/DDBJ databases">
        <authorList>
            <person name="Hu Y."/>
            <person name="Nguyen S.V."/>
            <person name="Li F."/>
            <person name="Fanning S."/>
        </authorList>
    </citation>
    <scope>NUCLEOTIDE SEQUENCE</scope>
    <source>
        <strain evidence="12">SYSU D8009</strain>
    </source>
</reference>
<evidence type="ECO:0000256" key="4">
    <source>
        <dbReference type="ARBA" id="ARBA00009845"/>
    </source>
</evidence>
<keyword evidence="8 10" id="KW-0456">Lyase</keyword>
<dbReference type="HAMAP" id="MF_01031">
    <property type="entry name" value="LeuD_type1"/>
    <property type="match status" value="1"/>
</dbReference>
<dbReference type="FunFam" id="3.20.19.10:FF:000003">
    <property type="entry name" value="3-isopropylmalate dehydratase small subunit"/>
    <property type="match status" value="1"/>
</dbReference>
<sequence length="200" mass="22051">MEAFTRLDAVAVPMARPNIDTDQIIPARFLSRPREVDHGQFLFHDARRLPDGEQNPEFPLNRPEWQSARIVVGGRNFACGSSRESAVWALFDAGFRCAIAPSFGDIFRNNGMKNGLLPVVLPAEVVEAIIAQLEAEPGARIGVDLPTQTVTAPDGSVHSFEIDPFAKHCLLNGLDDFGLTAAYEEDIAAFERRYGRENTL</sequence>
<dbReference type="RefSeq" id="WP_186768803.1">
    <property type="nucleotide sequence ID" value="NZ_JACOMF010000002.1"/>
</dbReference>
<dbReference type="InterPro" id="IPR015928">
    <property type="entry name" value="Aconitase/3IPM_dehydase_swvl"/>
</dbReference>